<evidence type="ECO:0000259" key="4">
    <source>
        <dbReference type="Pfam" id="PF13407"/>
    </source>
</evidence>
<dbReference type="SUPFAM" id="SSF53822">
    <property type="entry name" value="Periplasmic binding protein-like I"/>
    <property type="match status" value="1"/>
</dbReference>
<dbReference type="PANTHER" id="PTHR46847:SF1">
    <property type="entry name" value="D-ALLOSE-BINDING PERIPLASMIC PROTEIN-RELATED"/>
    <property type="match status" value="1"/>
</dbReference>
<comment type="subcellular location">
    <subcellularLocation>
        <location evidence="1">Cell envelope</location>
    </subcellularLocation>
</comment>
<dbReference type="EMBL" id="JAVREV010000010">
    <property type="protein sequence ID" value="MDT0444757.1"/>
    <property type="molecule type" value="Genomic_DNA"/>
</dbReference>
<keyword evidence="6" id="KW-1185">Reference proteome</keyword>
<proteinExistence type="inferred from homology"/>
<evidence type="ECO:0000256" key="2">
    <source>
        <dbReference type="ARBA" id="ARBA00007639"/>
    </source>
</evidence>
<gene>
    <name evidence="5" type="ORF">RM779_19445</name>
</gene>
<dbReference type="Pfam" id="PF13407">
    <property type="entry name" value="Peripla_BP_4"/>
    <property type="match status" value="1"/>
</dbReference>
<dbReference type="PANTHER" id="PTHR46847">
    <property type="entry name" value="D-ALLOSE-BINDING PERIPLASMIC PROTEIN-RELATED"/>
    <property type="match status" value="1"/>
</dbReference>
<sequence>MRQAPGKVLAVAAGVAVLASGCAPDTGSADGEYRVAVLAASAQNGYNQAVYDGVVSGAEELGISVDTKILDGGFDSTTQLSQLQTAATVGGYDGVIVVPHDGPSLAGAFPLANSVPVITVLNPIGPDVDDMEPQVEGVVSTVAVPPSDAAARQAEDVVDYCAELDPCKVSLLVGSLSSPLDIARRDAYQGVLGEHGNIEVVSTVEGNYDRYQSLSAVSNTLQSNRDVDAILSSADQMTLGAELALENAGIAPDSVYLTGAGGTTEAVQAVREGRWKANYLNFPASMGAAAMEQLANAMTDKPVETVVNADTVGPEGVEPYATRETLAEAEAEDFTGEWNG</sequence>
<keyword evidence="3" id="KW-0732">Signal</keyword>
<comment type="similarity">
    <text evidence="2">Belongs to the bacterial solute-binding protein 2 family.</text>
</comment>
<feature type="domain" description="Periplasmic binding protein" evidence="4">
    <location>
        <begin position="35"/>
        <end position="301"/>
    </location>
</feature>
<dbReference type="PROSITE" id="PS51257">
    <property type="entry name" value="PROKAR_LIPOPROTEIN"/>
    <property type="match status" value="1"/>
</dbReference>
<comment type="caution">
    <text evidence="5">The sequence shown here is derived from an EMBL/GenBank/DDBJ whole genome shotgun (WGS) entry which is preliminary data.</text>
</comment>
<dbReference type="Proteomes" id="UP001183615">
    <property type="component" value="Unassembled WGS sequence"/>
</dbReference>
<accession>A0ABU2S766</accession>
<organism evidence="5 6">
    <name type="scientific">Streptomyces johnsoniae</name>
    <dbReference type="NCBI Taxonomy" id="3075532"/>
    <lineage>
        <taxon>Bacteria</taxon>
        <taxon>Bacillati</taxon>
        <taxon>Actinomycetota</taxon>
        <taxon>Actinomycetes</taxon>
        <taxon>Kitasatosporales</taxon>
        <taxon>Streptomycetaceae</taxon>
        <taxon>Streptomyces</taxon>
    </lineage>
</organism>
<name>A0ABU2S766_9ACTN</name>
<evidence type="ECO:0000313" key="6">
    <source>
        <dbReference type="Proteomes" id="UP001183615"/>
    </source>
</evidence>
<evidence type="ECO:0000256" key="1">
    <source>
        <dbReference type="ARBA" id="ARBA00004196"/>
    </source>
</evidence>
<evidence type="ECO:0000256" key="3">
    <source>
        <dbReference type="ARBA" id="ARBA00022729"/>
    </source>
</evidence>
<dbReference type="InterPro" id="IPR028082">
    <property type="entry name" value="Peripla_BP_I"/>
</dbReference>
<evidence type="ECO:0000313" key="5">
    <source>
        <dbReference type="EMBL" id="MDT0444757.1"/>
    </source>
</evidence>
<dbReference type="CDD" id="cd01536">
    <property type="entry name" value="PBP1_ABC_sugar_binding-like"/>
    <property type="match status" value="1"/>
</dbReference>
<dbReference type="Gene3D" id="3.40.50.2300">
    <property type="match status" value="2"/>
</dbReference>
<protein>
    <submittedName>
        <fullName evidence="5">Sugar ABC transporter substrate-binding protein</fullName>
    </submittedName>
</protein>
<dbReference type="InterPro" id="IPR025997">
    <property type="entry name" value="SBP_2_dom"/>
</dbReference>
<reference evidence="6" key="1">
    <citation type="submission" date="2023-07" db="EMBL/GenBank/DDBJ databases">
        <title>30 novel species of actinomycetes from the DSMZ collection.</title>
        <authorList>
            <person name="Nouioui I."/>
        </authorList>
    </citation>
    <scope>NUCLEOTIDE SEQUENCE [LARGE SCALE GENOMIC DNA]</scope>
    <source>
        <strain evidence="6">DSM 41886</strain>
    </source>
</reference>
<dbReference type="RefSeq" id="WP_311619008.1">
    <property type="nucleotide sequence ID" value="NZ_JAVREV010000010.1"/>
</dbReference>